<dbReference type="InterPro" id="IPR005754">
    <property type="entry name" value="Sortase"/>
</dbReference>
<sequence>MTEEKRTEEKRTEEKRTEEKEAEDVKSADKKKKTRILNIVILCAVCIITYGVFNMISLQKQYKRAGEEYAQVQKTAGMDQAEDVLANPKKDDGDAEVPDVQVDLKALQKENPDTVAWLYYPALGINYPVMQDEDNTYYIKHTFSGDKNAVGSIFLDAYGNRDFSDANTFIFGHNMRDGSMFGSMKNIRDEGTVKENPYFWIYTADGWSRYRIFSYHDANATKKDMAFQIKFENEQAHQQFLQTILDASEEKLGVEVTIKDKVVTLATCTSDASVRLVIHGVWKD</sequence>
<accession>A0A7G5MNR9</accession>
<dbReference type="CDD" id="cd05826">
    <property type="entry name" value="Sortase_B"/>
    <property type="match status" value="1"/>
</dbReference>
<dbReference type="Gene3D" id="2.40.260.10">
    <property type="entry name" value="Sortase"/>
    <property type="match status" value="1"/>
</dbReference>
<dbReference type="GO" id="GO:0016787">
    <property type="term" value="F:hydrolase activity"/>
    <property type="evidence" value="ECO:0007669"/>
    <property type="project" value="UniProtKB-KW"/>
</dbReference>
<dbReference type="GeneID" id="75053080"/>
<evidence type="ECO:0000313" key="6">
    <source>
        <dbReference type="Proteomes" id="UP000515789"/>
    </source>
</evidence>
<protein>
    <submittedName>
        <fullName evidence="5">Class B sortase</fullName>
        <ecNumber evidence="5">3.4.22.71</ecNumber>
    </submittedName>
</protein>
<feature type="region of interest" description="Disordered" evidence="3">
    <location>
        <begin position="1"/>
        <end position="27"/>
    </location>
</feature>
<name>A0A7G5MNR9_9FIRM</name>
<proteinExistence type="predicted"/>
<dbReference type="SUPFAM" id="SSF63817">
    <property type="entry name" value="Sortase"/>
    <property type="match status" value="1"/>
</dbReference>
<keyword evidence="4" id="KW-0472">Membrane</keyword>
<keyword evidence="4" id="KW-1133">Transmembrane helix</keyword>
<dbReference type="AlphaFoldDB" id="A0A7G5MNR9"/>
<dbReference type="RefSeq" id="WP_018595359.1">
    <property type="nucleotide sequence ID" value="NZ_CABLBP010000003.1"/>
</dbReference>
<keyword evidence="4" id="KW-0812">Transmembrane</keyword>
<evidence type="ECO:0000256" key="4">
    <source>
        <dbReference type="SAM" id="Phobius"/>
    </source>
</evidence>
<evidence type="ECO:0000256" key="2">
    <source>
        <dbReference type="PIRSR" id="PIRSR605754-1"/>
    </source>
</evidence>
<feature type="active site" description="Proton donor/acceptor" evidence="2">
    <location>
        <position position="173"/>
    </location>
</feature>
<dbReference type="Pfam" id="PF04203">
    <property type="entry name" value="Sortase"/>
    <property type="match status" value="1"/>
</dbReference>
<feature type="active site" description="Acyl-thioester intermediate" evidence="2">
    <location>
        <position position="268"/>
    </location>
</feature>
<feature type="transmembrane region" description="Helical" evidence="4">
    <location>
        <begin position="36"/>
        <end position="56"/>
    </location>
</feature>
<gene>
    <name evidence="5" type="primary">srtB</name>
    <name evidence="5" type="ORF">E5259_00895</name>
</gene>
<keyword evidence="1 5" id="KW-0378">Hydrolase</keyword>
<evidence type="ECO:0000256" key="1">
    <source>
        <dbReference type="ARBA" id="ARBA00022801"/>
    </source>
</evidence>
<evidence type="ECO:0000256" key="3">
    <source>
        <dbReference type="SAM" id="MobiDB-lite"/>
    </source>
</evidence>
<dbReference type="NCBIfam" id="TIGR03064">
    <property type="entry name" value="sortase_srtB"/>
    <property type="match status" value="1"/>
</dbReference>
<evidence type="ECO:0000313" key="5">
    <source>
        <dbReference type="EMBL" id="QMW76262.1"/>
    </source>
</evidence>
<dbReference type="Proteomes" id="UP000515789">
    <property type="component" value="Chromosome"/>
</dbReference>
<dbReference type="EMBL" id="CP039126">
    <property type="protein sequence ID" value="QMW76262.1"/>
    <property type="molecule type" value="Genomic_DNA"/>
</dbReference>
<dbReference type="InterPro" id="IPR023365">
    <property type="entry name" value="Sortase_dom-sf"/>
</dbReference>
<reference evidence="5 6" key="1">
    <citation type="submission" date="2019-04" db="EMBL/GenBank/DDBJ databases">
        <authorList>
            <person name="Schori C."/>
            <person name="Ahrens C."/>
        </authorList>
    </citation>
    <scope>NUCLEOTIDE SEQUENCE [LARGE SCALE GENOMIC DNA]</scope>
    <source>
        <strain evidence="5 6">DSM 2950</strain>
    </source>
</reference>
<dbReference type="InterPro" id="IPR009835">
    <property type="entry name" value="SrtB"/>
</dbReference>
<organism evidence="5 6">
    <name type="scientific">Blautia producta</name>
    <dbReference type="NCBI Taxonomy" id="33035"/>
    <lineage>
        <taxon>Bacteria</taxon>
        <taxon>Bacillati</taxon>
        <taxon>Bacillota</taxon>
        <taxon>Clostridia</taxon>
        <taxon>Lachnospirales</taxon>
        <taxon>Lachnospiraceae</taxon>
        <taxon>Blautia</taxon>
    </lineage>
</organism>
<dbReference type="EC" id="3.4.22.71" evidence="5"/>